<dbReference type="SUPFAM" id="SSF52540">
    <property type="entry name" value="P-loop containing nucleoside triphosphate hydrolases"/>
    <property type="match status" value="1"/>
</dbReference>
<keyword evidence="10" id="KW-1185">Reference proteome</keyword>
<keyword evidence="3" id="KW-0611">Plant defense</keyword>
<dbReference type="InterPro" id="IPR027417">
    <property type="entry name" value="P-loop_NTPase"/>
</dbReference>
<keyword evidence="2" id="KW-0547">Nucleotide-binding</keyword>
<protein>
    <recommendedName>
        <fullName evidence="11">Disease resistance protein RGA3</fullName>
    </recommendedName>
</protein>
<dbReference type="Pfam" id="PF00931">
    <property type="entry name" value="NB-ARC"/>
    <property type="match status" value="1"/>
</dbReference>
<evidence type="ECO:0000256" key="3">
    <source>
        <dbReference type="ARBA" id="ARBA00022821"/>
    </source>
</evidence>
<dbReference type="InterPro" id="IPR041118">
    <property type="entry name" value="Rx_N"/>
</dbReference>
<accession>A0AAW2BTD7</accession>
<name>A0AAW2BTD7_9ROSI</name>
<dbReference type="InterPro" id="IPR038005">
    <property type="entry name" value="RX-like_CC"/>
</dbReference>
<reference evidence="9 10" key="1">
    <citation type="submission" date="2024-01" db="EMBL/GenBank/DDBJ databases">
        <title>A telomere-to-telomere, gap-free genome of sweet tea (Lithocarpus litseifolius).</title>
        <authorList>
            <person name="Zhou J."/>
        </authorList>
    </citation>
    <scope>NUCLEOTIDE SEQUENCE [LARGE SCALE GENOMIC DNA]</scope>
    <source>
        <strain evidence="9">Zhou-2022a</strain>
        <tissue evidence="9">Leaf</tissue>
    </source>
</reference>
<evidence type="ECO:0000313" key="10">
    <source>
        <dbReference type="Proteomes" id="UP001459277"/>
    </source>
</evidence>
<gene>
    <name evidence="9" type="ORF">SO802_032266</name>
</gene>
<dbReference type="Proteomes" id="UP001459277">
    <property type="component" value="Unassembled WGS sequence"/>
</dbReference>
<dbReference type="InterPro" id="IPR002182">
    <property type="entry name" value="NB-ARC"/>
</dbReference>
<evidence type="ECO:0000259" key="6">
    <source>
        <dbReference type="Pfam" id="PF18052"/>
    </source>
</evidence>
<keyword evidence="1" id="KW-0677">Repeat</keyword>
<organism evidence="9 10">
    <name type="scientific">Lithocarpus litseifolius</name>
    <dbReference type="NCBI Taxonomy" id="425828"/>
    <lineage>
        <taxon>Eukaryota</taxon>
        <taxon>Viridiplantae</taxon>
        <taxon>Streptophyta</taxon>
        <taxon>Embryophyta</taxon>
        <taxon>Tracheophyta</taxon>
        <taxon>Spermatophyta</taxon>
        <taxon>Magnoliopsida</taxon>
        <taxon>eudicotyledons</taxon>
        <taxon>Gunneridae</taxon>
        <taxon>Pentapetalae</taxon>
        <taxon>rosids</taxon>
        <taxon>fabids</taxon>
        <taxon>Fagales</taxon>
        <taxon>Fagaceae</taxon>
        <taxon>Lithocarpus</taxon>
    </lineage>
</organism>
<dbReference type="EMBL" id="JAZDWU010000011">
    <property type="protein sequence ID" value="KAK9987315.1"/>
    <property type="molecule type" value="Genomic_DNA"/>
</dbReference>
<feature type="domain" description="Disease resistance N-terminal" evidence="6">
    <location>
        <begin position="10"/>
        <end position="98"/>
    </location>
</feature>
<dbReference type="SUPFAM" id="SSF52058">
    <property type="entry name" value="L domain-like"/>
    <property type="match status" value="1"/>
</dbReference>
<dbReference type="GO" id="GO:0043531">
    <property type="term" value="F:ADP binding"/>
    <property type="evidence" value="ECO:0007669"/>
    <property type="project" value="InterPro"/>
</dbReference>
<dbReference type="InterPro" id="IPR055414">
    <property type="entry name" value="LRR_R13L4/SHOC2-like"/>
</dbReference>
<evidence type="ECO:0008006" key="11">
    <source>
        <dbReference type="Google" id="ProtNLM"/>
    </source>
</evidence>
<evidence type="ECO:0000256" key="1">
    <source>
        <dbReference type="ARBA" id="ARBA00022737"/>
    </source>
</evidence>
<dbReference type="PANTHER" id="PTHR36766">
    <property type="entry name" value="PLANT BROAD-SPECTRUM MILDEW RESISTANCE PROTEIN RPW8"/>
    <property type="match status" value="1"/>
</dbReference>
<dbReference type="PANTHER" id="PTHR36766:SF61">
    <property type="entry name" value="NB-ARC DOMAIN DISEASE RESISTANCE PROTEIN"/>
    <property type="match status" value="1"/>
</dbReference>
<evidence type="ECO:0000313" key="9">
    <source>
        <dbReference type="EMBL" id="KAK9987315.1"/>
    </source>
</evidence>
<dbReference type="GO" id="GO:0051707">
    <property type="term" value="P:response to other organism"/>
    <property type="evidence" value="ECO:0007669"/>
    <property type="project" value="UniProtKB-ARBA"/>
</dbReference>
<proteinExistence type="predicted"/>
<evidence type="ECO:0000259" key="7">
    <source>
        <dbReference type="Pfam" id="PF23559"/>
    </source>
</evidence>
<dbReference type="Gene3D" id="1.10.10.10">
    <property type="entry name" value="Winged helix-like DNA-binding domain superfamily/Winged helix DNA-binding domain"/>
    <property type="match status" value="1"/>
</dbReference>
<dbReference type="Pfam" id="PF23559">
    <property type="entry name" value="WHD_DRP"/>
    <property type="match status" value="1"/>
</dbReference>
<dbReference type="Pfam" id="PF18052">
    <property type="entry name" value="Rx_N"/>
    <property type="match status" value="1"/>
</dbReference>
<dbReference type="GO" id="GO:0006952">
    <property type="term" value="P:defense response"/>
    <property type="evidence" value="ECO:0007669"/>
    <property type="project" value="UniProtKB-KW"/>
</dbReference>
<dbReference type="InterPro" id="IPR058922">
    <property type="entry name" value="WHD_DRP"/>
</dbReference>
<keyword evidence="4" id="KW-0067">ATP-binding</keyword>
<feature type="domain" description="NB-ARC" evidence="5">
    <location>
        <begin position="168"/>
        <end position="337"/>
    </location>
</feature>
<dbReference type="InterPro" id="IPR032675">
    <property type="entry name" value="LRR_dom_sf"/>
</dbReference>
<dbReference type="AlphaFoldDB" id="A0AAW2BTD7"/>
<dbReference type="FunFam" id="3.40.50.300:FF:001091">
    <property type="entry name" value="Probable disease resistance protein At1g61300"/>
    <property type="match status" value="1"/>
</dbReference>
<evidence type="ECO:0000259" key="5">
    <source>
        <dbReference type="Pfam" id="PF00931"/>
    </source>
</evidence>
<dbReference type="Gene3D" id="3.80.10.10">
    <property type="entry name" value="Ribonuclease Inhibitor"/>
    <property type="match status" value="2"/>
</dbReference>
<evidence type="ECO:0000256" key="4">
    <source>
        <dbReference type="ARBA" id="ARBA00022840"/>
    </source>
</evidence>
<comment type="caution">
    <text evidence="9">The sequence shown here is derived from an EMBL/GenBank/DDBJ whole genome shotgun (WGS) entry which is preliminary data.</text>
</comment>
<dbReference type="FunFam" id="1.10.10.10:FF:000322">
    <property type="entry name" value="Probable disease resistance protein At1g63360"/>
    <property type="match status" value="1"/>
</dbReference>
<evidence type="ECO:0000259" key="8">
    <source>
        <dbReference type="Pfam" id="PF23598"/>
    </source>
</evidence>
<feature type="domain" description="Disease resistance protein winged helix" evidence="7">
    <location>
        <begin position="424"/>
        <end position="494"/>
    </location>
</feature>
<dbReference type="PRINTS" id="PR00364">
    <property type="entry name" value="DISEASERSIST"/>
</dbReference>
<dbReference type="Pfam" id="PF23598">
    <property type="entry name" value="LRR_14"/>
    <property type="match status" value="1"/>
</dbReference>
<dbReference type="CDD" id="cd14798">
    <property type="entry name" value="RX-CC_like"/>
    <property type="match status" value="1"/>
</dbReference>
<feature type="domain" description="Disease resistance R13L4/SHOC-2-like LRR" evidence="8">
    <location>
        <begin position="564"/>
        <end position="768"/>
    </location>
</feature>
<sequence length="840" mass="97273">MTELASSIAEKVIEKLGPLVYQEISLTRNVASDLQKLKLTMSIIQAVLLDAEEKQMQNRGLTVWLEQLKDVFHDAMDVLDEFECEDLRRQVVKTHGSTSRKVRRFFSSSNPLAFRNKMGHRVKEIRERLDLIAKDRDQFQLEVRLDDKRVVHRETHSFVRDCDVIGRDADKQEIIDLLMHTSDDRKVSVISIVGIGGLGKTTLAQWVYNDEKIVNNFDSKIWVCVSEDFDVLKLAKEVLKSAGGRISENMSLDEVQASLRSILKERRFLIVLDDVWNEDRDKWSELENFLEGGGHGSKILVTTRSHKVASTMAPVSIHDLKGLPNEDCLSLFLRRAFIEGQHEQYPKLVEIGKQIVEKCKGVPLAVKTLGSLLYSKIEERDWIFIRDSEIWKLEQKKNGILSALRLSYNQLPSYLQQCFAYCSLYPKDFRYHNKDLVQCWMANGLLKKSNKSTEELEDIGEQYLKELLSRSFFQEVEIYTNRWSFKMHDLLHDLSLCVAQNEYCFIEDTDNTNKFDKARHVSILDRKCGVDAAITFLNKLSNNMQTINFSFNESIDINESLVETCISRFKHLRLLNLSYSTLKTLSSSISTLKHLRYLNLRGNKKIKKLPDSICDLQNLETLLLYGCDEIEELPRDLRKMVSLRYFEITTNQTRLPANGIECMPSLRYLSFHECHRLESFNEGIQRLTALRSLSFHICGSLISLPQGMKHLTALEYLSIAYCAKLNLMEGDDYPTRLQTLYIWELPQLVSLPQWLKGSANTLQFLYISCCENLGVLPEWLPDLSSLRKLQIWNCPKLSSLPEGMDRLTTLRELEIDSCPELRRDYEREVSKDWGKFSFDE</sequence>
<dbReference type="Gene3D" id="1.20.5.4130">
    <property type="match status" value="1"/>
</dbReference>
<dbReference type="Gene3D" id="3.40.50.300">
    <property type="entry name" value="P-loop containing nucleotide triphosphate hydrolases"/>
    <property type="match status" value="1"/>
</dbReference>
<dbReference type="GO" id="GO:0005524">
    <property type="term" value="F:ATP binding"/>
    <property type="evidence" value="ECO:0007669"/>
    <property type="project" value="UniProtKB-KW"/>
</dbReference>
<dbReference type="InterPro" id="IPR036388">
    <property type="entry name" value="WH-like_DNA-bd_sf"/>
</dbReference>
<evidence type="ECO:0000256" key="2">
    <source>
        <dbReference type="ARBA" id="ARBA00022741"/>
    </source>
</evidence>